<sequence>MEATLNKKYSYLKDKLNEISNSAPLRKGKDDMIELDPKNPWHVEWFEKDSYKGE</sequence>
<comment type="caution">
    <text evidence="1">The sequence shown here is derived from an EMBL/GenBank/DDBJ whole genome shotgun (WGS) entry which is preliminary data.</text>
</comment>
<organism evidence="1 2">
    <name type="scientific">Fontibacillus solani</name>
    <dbReference type="NCBI Taxonomy" id="1572857"/>
    <lineage>
        <taxon>Bacteria</taxon>
        <taxon>Bacillati</taxon>
        <taxon>Bacillota</taxon>
        <taxon>Bacilli</taxon>
        <taxon>Bacillales</taxon>
        <taxon>Paenibacillaceae</taxon>
        <taxon>Fontibacillus</taxon>
    </lineage>
</organism>
<name>A0A7W3SUQ4_9BACL</name>
<reference evidence="1 2" key="1">
    <citation type="submission" date="2020-08" db="EMBL/GenBank/DDBJ databases">
        <title>Genomic Encyclopedia of Type Strains, Phase III (KMG-III): the genomes of soil and plant-associated and newly described type strains.</title>
        <authorList>
            <person name="Whitman W."/>
        </authorList>
    </citation>
    <scope>NUCLEOTIDE SEQUENCE [LARGE SCALE GENOMIC DNA]</scope>
    <source>
        <strain evidence="1 2">CECT 8693</strain>
    </source>
</reference>
<keyword evidence="2" id="KW-1185">Reference proteome</keyword>
<dbReference type="AlphaFoldDB" id="A0A7W3SUQ4"/>
<proteinExistence type="predicted"/>
<protein>
    <submittedName>
        <fullName evidence="1">Uncharacterized protein</fullName>
    </submittedName>
</protein>
<evidence type="ECO:0000313" key="2">
    <source>
        <dbReference type="Proteomes" id="UP000567067"/>
    </source>
</evidence>
<gene>
    <name evidence="1" type="ORF">FHR92_002952</name>
</gene>
<dbReference type="Proteomes" id="UP000567067">
    <property type="component" value="Unassembled WGS sequence"/>
</dbReference>
<evidence type="ECO:0000313" key="1">
    <source>
        <dbReference type="EMBL" id="MBA9086474.1"/>
    </source>
</evidence>
<accession>A0A7W3SUQ4</accession>
<dbReference type="EMBL" id="JACJIP010000019">
    <property type="protein sequence ID" value="MBA9086474.1"/>
    <property type="molecule type" value="Genomic_DNA"/>
</dbReference>
<dbReference type="RefSeq" id="WP_182536641.1">
    <property type="nucleotide sequence ID" value="NZ_JACJIP010000019.1"/>
</dbReference>